<gene>
    <name evidence="2" type="primary">LOC105681692</name>
</gene>
<name>A0A6P3V4X1_BOMIM</name>
<dbReference type="RefSeq" id="XP_012248239.1">
    <property type="nucleotide sequence ID" value="XM_012392816.3"/>
</dbReference>
<dbReference type="GeneID" id="105681692"/>
<dbReference type="KEGG" id="bim:105681692"/>
<organism evidence="1 2">
    <name type="scientific">Bombus impatiens</name>
    <name type="common">Bumblebee</name>
    <dbReference type="NCBI Taxonomy" id="132113"/>
    <lineage>
        <taxon>Eukaryota</taxon>
        <taxon>Metazoa</taxon>
        <taxon>Ecdysozoa</taxon>
        <taxon>Arthropoda</taxon>
        <taxon>Hexapoda</taxon>
        <taxon>Insecta</taxon>
        <taxon>Pterygota</taxon>
        <taxon>Neoptera</taxon>
        <taxon>Endopterygota</taxon>
        <taxon>Hymenoptera</taxon>
        <taxon>Apocrita</taxon>
        <taxon>Aculeata</taxon>
        <taxon>Apoidea</taxon>
        <taxon>Anthophila</taxon>
        <taxon>Apidae</taxon>
        <taxon>Bombus</taxon>
        <taxon>Pyrobombus</taxon>
    </lineage>
</organism>
<dbReference type="Proteomes" id="UP000515180">
    <property type="component" value="Unplaced"/>
</dbReference>
<keyword evidence="1" id="KW-1185">Reference proteome</keyword>
<dbReference type="OrthoDB" id="6066069at2759"/>
<accession>A0A6P3V4X1</accession>
<proteinExistence type="predicted"/>
<evidence type="ECO:0000313" key="1">
    <source>
        <dbReference type="Proteomes" id="UP000515180"/>
    </source>
</evidence>
<protein>
    <submittedName>
        <fullName evidence="2">Uncharacterized protein LOC105681692</fullName>
    </submittedName>
</protein>
<dbReference type="AlphaFoldDB" id="A0A6P3V4X1"/>
<reference evidence="2" key="1">
    <citation type="submission" date="2025-08" db="UniProtKB">
        <authorList>
            <consortium name="RefSeq"/>
        </authorList>
    </citation>
    <scope>IDENTIFICATION</scope>
</reference>
<evidence type="ECO:0000313" key="2">
    <source>
        <dbReference type="RefSeq" id="XP_012248239.1"/>
    </source>
</evidence>
<sequence>MKELSRTHEWPTRLSLIVILLRYDVLGTIDVNLNELEYLAARLNPFECRRLIAALHYITYDLPNNLAAAERNVDDDIPCIRHLLHWNSSPAEGKGNTHEILTHRLRQINRNDLADWLGKSSFVQIGKDLDRALVNTFDELVKEETELP</sequence>